<protein>
    <submittedName>
        <fullName evidence="3">Uncharacterized protein</fullName>
    </submittedName>
</protein>
<feature type="signal peptide" evidence="2">
    <location>
        <begin position="1"/>
        <end position="19"/>
    </location>
</feature>
<evidence type="ECO:0000313" key="3">
    <source>
        <dbReference type="EMBL" id="OCT82061.1"/>
    </source>
</evidence>
<feature type="non-terminal residue" evidence="3">
    <location>
        <position position="74"/>
    </location>
</feature>
<feature type="region of interest" description="Disordered" evidence="1">
    <location>
        <begin position="18"/>
        <end position="38"/>
    </location>
</feature>
<name>A0A974D0P0_XENLA</name>
<dbReference type="EMBL" id="CM004473">
    <property type="protein sequence ID" value="OCT82061.1"/>
    <property type="molecule type" value="Genomic_DNA"/>
</dbReference>
<evidence type="ECO:0000313" key="4">
    <source>
        <dbReference type="Proteomes" id="UP000694892"/>
    </source>
</evidence>
<evidence type="ECO:0000256" key="1">
    <source>
        <dbReference type="SAM" id="MobiDB-lite"/>
    </source>
</evidence>
<proteinExistence type="predicted"/>
<accession>A0A974D0P0</accession>
<reference evidence="4" key="1">
    <citation type="journal article" date="2016" name="Nature">
        <title>Genome evolution in the allotetraploid frog Xenopus laevis.</title>
        <authorList>
            <person name="Session A.M."/>
            <person name="Uno Y."/>
            <person name="Kwon T."/>
            <person name="Chapman J.A."/>
            <person name="Toyoda A."/>
            <person name="Takahashi S."/>
            <person name="Fukui A."/>
            <person name="Hikosaka A."/>
            <person name="Suzuki A."/>
            <person name="Kondo M."/>
            <person name="van Heeringen S.J."/>
            <person name="Quigley I."/>
            <person name="Heinz S."/>
            <person name="Ogino H."/>
            <person name="Ochi H."/>
            <person name="Hellsten U."/>
            <person name="Lyons J.B."/>
            <person name="Simakov O."/>
            <person name="Putnam N."/>
            <person name="Stites J."/>
            <person name="Kuroki Y."/>
            <person name="Tanaka T."/>
            <person name="Michiue T."/>
            <person name="Watanabe M."/>
            <person name="Bogdanovic O."/>
            <person name="Lister R."/>
            <person name="Georgiou G."/>
            <person name="Paranjpe S.S."/>
            <person name="van Kruijsbergen I."/>
            <person name="Shu S."/>
            <person name="Carlson J."/>
            <person name="Kinoshita T."/>
            <person name="Ohta Y."/>
            <person name="Mawaribuchi S."/>
            <person name="Jenkins J."/>
            <person name="Grimwood J."/>
            <person name="Schmutz J."/>
            <person name="Mitros T."/>
            <person name="Mozaffari S.V."/>
            <person name="Suzuki Y."/>
            <person name="Haramoto Y."/>
            <person name="Yamamoto T.S."/>
            <person name="Takagi C."/>
            <person name="Heald R."/>
            <person name="Miller K."/>
            <person name="Haudenschild C."/>
            <person name="Kitzman J."/>
            <person name="Nakayama T."/>
            <person name="Izutsu Y."/>
            <person name="Robert J."/>
            <person name="Fortriede J."/>
            <person name="Burns K."/>
            <person name="Lotay V."/>
            <person name="Karimi K."/>
            <person name="Yasuoka Y."/>
            <person name="Dichmann D.S."/>
            <person name="Flajnik M.F."/>
            <person name="Houston D.W."/>
            <person name="Shendure J."/>
            <person name="DuPasquier L."/>
            <person name="Vize P.D."/>
            <person name="Zorn A.M."/>
            <person name="Ito M."/>
            <person name="Marcotte E.M."/>
            <person name="Wallingford J.B."/>
            <person name="Ito Y."/>
            <person name="Asashima M."/>
            <person name="Ueno N."/>
            <person name="Matsuda Y."/>
            <person name="Veenstra G.J."/>
            <person name="Fujiyama A."/>
            <person name="Harland R.M."/>
            <person name="Taira M."/>
            <person name="Rokhsar D.S."/>
        </authorList>
    </citation>
    <scope>NUCLEOTIDE SEQUENCE [LARGE SCALE GENOMIC DNA]</scope>
    <source>
        <strain evidence="4">J</strain>
    </source>
</reference>
<keyword evidence="2" id="KW-0732">Signal</keyword>
<organism evidence="3 4">
    <name type="scientific">Xenopus laevis</name>
    <name type="common">African clawed frog</name>
    <dbReference type="NCBI Taxonomy" id="8355"/>
    <lineage>
        <taxon>Eukaryota</taxon>
        <taxon>Metazoa</taxon>
        <taxon>Chordata</taxon>
        <taxon>Craniata</taxon>
        <taxon>Vertebrata</taxon>
        <taxon>Euteleostomi</taxon>
        <taxon>Amphibia</taxon>
        <taxon>Batrachia</taxon>
        <taxon>Anura</taxon>
        <taxon>Pipoidea</taxon>
        <taxon>Pipidae</taxon>
        <taxon>Xenopodinae</taxon>
        <taxon>Xenopus</taxon>
        <taxon>Xenopus</taxon>
    </lineage>
</organism>
<feature type="chain" id="PRO_5037722856" evidence="2">
    <location>
        <begin position="20"/>
        <end position="74"/>
    </location>
</feature>
<evidence type="ECO:0000256" key="2">
    <source>
        <dbReference type="SAM" id="SignalP"/>
    </source>
</evidence>
<dbReference type="Proteomes" id="UP000694892">
    <property type="component" value="Chromosome 4S"/>
</dbReference>
<sequence>MPTCLLLILPLLFLGTVTPSPTRSPSESEEFLEAGGASQMDPMFSFTEEEESLNDMFREVEELMEDTQSKLQNA</sequence>
<gene>
    <name evidence="3" type="ORF">XELAEV_180245702mg</name>
</gene>
<dbReference type="AlphaFoldDB" id="A0A974D0P0"/>